<dbReference type="AlphaFoldDB" id="F2J479"/>
<gene>
    <name evidence="2" type="ordered locus">SL003B_1577</name>
</gene>
<organism evidence="2 3">
    <name type="scientific">Polymorphum gilvum (strain LMG 25793 / CGMCC 1.9160 / SL003B-26A1)</name>
    <dbReference type="NCBI Taxonomy" id="991905"/>
    <lineage>
        <taxon>Bacteria</taxon>
        <taxon>Pseudomonadati</taxon>
        <taxon>Pseudomonadota</taxon>
        <taxon>Alphaproteobacteria</taxon>
        <taxon>Rhodobacterales</taxon>
        <taxon>Paracoccaceae</taxon>
        <taxon>Polymorphum</taxon>
    </lineage>
</organism>
<dbReference type="STRING" id="991905.SL003B_1577"/>
<name>F2J479_POLGS</name>
<keyword evidence="1" id="KW-0732">Signal</keyword>
<reference evidence="2 3" key="1">
    <citation type="journal article" date="2011" name="J. Bacteriol.">
        <title>Complete genome sequence of Polymorphum gilvum SL003B-26A1T, a crude oil-degrading bacterium from oil-polluted saline soil.</title>
        <authorList>
            <person name="Li S.G."/>
            <person name="Tang Y.Q."/>
            <person name="Nie Y."/>
            <person name="Cai M."/>
            <person name="Wu X.L."/>
        </authorList>
    </citation>
    <scope>NUCLEOTIDE SEQUENCE [LARGE SCALE GENOMIC DNA]</scope>
    <source>
        <strain evidence="3">LMG 25793 / CGMCC 1.9160 / SL003B-26A1</strain>
    </source>
</reference>
<proteinExistence type="predicted"/>
<evidence type="ECO:0000313" key="3">
    <source>
        <dbReference type="Proteomes" id="UP000008130"/>
    </source>
</evidence>
<dbReference type="eggNOG" id="COG4461">
    <property type="taxonomic scope" value="Bacteria"/>
</dbReference>
<dbReference type="EMBL" id="CP002568">
    <property type="protein sequence ID" value="ADZ70005.1"/>
    <property type="molecule type" value="Genomic_DNA"/>
</dbReference>
<sequence>MVSALKRFFAITGLAAAAALAGSDAGRAQGGLLEVYVAFLGPADHYNSRGARLTEPWQIIRQDRANFHRFGIRDPGDQGDRFFASANNRERMERMILNGYIDPSAAWRIVNENVWIRVEIYPNSVNVTVN</sequence>
<protein>
    <submittedName>
        <fullName evidence="2">Hypothetical conserved protein</fullName>
    </submittedName>
</protein>
<feature type="chain" id="PRO_5003278754" evidence="1">
    <location>
        <begin position="22"/>
        <end position="130"/>
    </location>
</feature>
<dbReference type="PATRIC" id="fig|991905.3.peg.1621"/>
<evidence type="ECO:0000313" key="2">
    <source>
        <dbReference type="EMBL" id="ADZ70005.1"/>
    </source>
</evidence>
<accession>F2J479</accession>
<dbReference type="RefSeq" id="WP_013652322.1">
    <property type="nucleotide sequence ID" value="NC_015259.1"/>
</dbReference>
<dbReference type="HOGENOM" id="CLU_136784_1_0_5"/>
<dbReference type="KEGG" id="pgv:SL003B_1577"/>
<evidence type="ECO:0000256" key="1">
    <source>
        <dbReference type="SAM" id="SignalP"/>
    </source>
</evidence>
<feature type="signal peptide" evidence="1">
    <location>
        <begin position="1"/>
        <end position="21"/>
    </location>
</feature>
<dbReference type="Proteomes" id="UP000008130">
    <property type="component" value="Chromosome"/>
</dbReference>
<keyword evidence="3" id="KW-1185">Reference proteome</keyword>